<evidence type="ECO:0000256" key="16">
    <source>
        <dbReference type="SAM" id="MobiDB-lite"/>
    </source>
</evidence>
<dbReference type="EMBL" id="BTSX01000003">
    <property type="protein sequence ID" value="GMS89280.1"/>
    <property type="molecule type" value="Genomic_DNA"/>
</dbReference>
<dbReference type="InterPro" id="IPR006875">
    <property type="entry name" value="Sarcoglycan"/>
</dbReference>
<dbReference type="AlphaFoldDB" id="A0AAV5TA85"/>
<sequence>LSSSEMRAPVYVRRDSDSSLPIRRDSREDEEEDLEHTGLRKKKLCLLITVLILLALFSLILLALNIMIIRTLEMSHQGMRLIKFYKVHNPTTGEQEKMVHFGGREMDLNRVVASSGKVHGAVDRDLHVYGSRVVIQGQPNGSRMILQEEGCVLDGLDDFQIISSRDSRPVFSARHPLLPLDKKIKRISSSTIITNKVRSPVNERLRVGVEDISIRGNEAVLFNGRGIHMASGNAVNFNTTKDGSLHLRGSVFMGGSHSGLPLSQSPSLSASIEAFRLCVCSTRNSKLYIVPGNKPCAAPQNIC</sequence>
<reference evidence="18" key="1">
    <citation type="submission" date="2023-10" db="EMBL/GenBank/DDBJ databases">
        <title>Genome assembly of Pristionchus species.</title>
        <authorList>
            <person name="Yoshida K."/>
            <person name="Sommer R.J."/>
        </authorList>
    </citation>
    <scope>NUCLEOTIDE SEQUENCE</scope>
    <source>
        <strain evidence="18">RS0144</strain>
    </source>
</reference>
<evidence type="ECO:0000313" key="19">
    <source>
        <dbReference type="Proteomes" id="UP001432027"/>
    </source>
</evidence>
<keyword evidence="11 17" id="KW-0472">Membrane</keyword>
<keyword evidence="14" id="KW-0206">Cytoskeleton</keyword>
<evidence type="ECO:0000256" key="14">
    <source>
        <dbReference type="ARBA" id="ARBA00023212"/>
    </source>
</evidence>
<evidence type="ECO:0000256" key="8">
    <source>
        <dbReference type="ARBA" id="ARBA00022692"/>
    </source>
</evidence>
<evidence type="ECO:0000256" key="15">
    <source>
        <dbReference type="ARBA" id="ARBA00026041"/>
    </source>
</evidence>
<evidence type="ECO:0000256" key="5">
    <source>
        <dbReference type="ARBA" id="ARBA00015329"/>
    </source>
</evidence>
<dbReference type="Pfam" id="PF04790">
    <property type="entry name" value="Sarcoglycan_1"/>
    <property type="match status" value="1"/>
</dbReference>
<dbReference type="GO" id="GO:0042383">
    <property type="term" value="C:sarcolemma"/>
    <property type="evidence" value="ECO:0007669"/>
    <property type="project" value="UniProtKB-SubCell"/>
</dbReference>
<evidence type="ECO:0000313" key="18">
    <source>
        <dbReference type="EMBL" id="GMS89280.1"/>
    </source>
</evidence>
<feature type="region of interest" description="Disordered" evidence="16">
    <location>
        <begin position="1"/>
        <end position="34"/>
    </location>
</feature>
<name>A0AAV5TA85_9BILA</name>
<dbReference type="PANTHER" id="PTHR21142">
    <property type="entry name" value="SARCOGLYCANS"/>
    <property type="match status" value="1"/>
</dbReference>
<keyword evidence="19" id="KW-1185">Reference proteome</keyword>
<keyword evidence="7" id="KW-0963">Cytoplasm</keyword>
<dbReference type="GO" id="GO:0005856">
    <property type="term" value="C:cytoskeleton"/>
    <property type="evidence" value="ECO:0007669"/>
    <property type="project" value="UniProtKB-SubCell"/>
</dbReference>
<evidence type="ECO:0000256" key="6">
    <source>
        <dbReference type="ARBA" id="ARBA00022475"/>
    </source>
</evidence>
<evidence type="ECO:0000256" key="13">
    <source>
        <dbReference type="ARBA" id="ARBA00023180"/>
    </source>
</evidence>
<feature type="non-terminal residue" evidence="18">
    <location>
        <position position="1"/>
    </location>
</feature>
<feature type="transmembrane region" description="Helical" evidence="17">
    <location>
        <begin position="44"/>
        <end position="69"/>
    </location>
</feature>
<accession>A0AAV5TA85</accession>
<gene>
    <name evidence="18" type="ORF">PENTCL1PPCAC_11455</name>
</gene>
<evidence type="ECO:0000256" key="3">
    <source>
        <dbReference type="ARBA" id="ARBA00004274"/>
    </source>
</evidence>
<keyword evidence="12" id="KW-1015">Disulfide bond</keyword>
<dbReference type="InterPro" id="IPR027659">
    <property type="entry name" value="Sgcb"/>
</dbReference>
<keyword evidence="9" id="KW-0735">Signal-anchor</keyword>
<evidence type="ECO:0000256" key="1">
    <source>
        <dbReference type="ARBA" id="ARBA00002860"/>
    </source>
</evidence>
<proteinExistence type="inferred from homology"/>
<keyword evidence="6" id="KW-1003">Cell membrane</keyword>
<evidence type="ECO:0000256" key="2">
    <source>
        <dbReference type="ARBA" id="ARBA00004245"/>
    </source>
</evidence>
<evidence type="ECO:0000256" key="11">
    <source>
        <dbReference type="ARBA" id="ARBA00023136"/>
    </source>
</evidence>
<evidence type="ECO:0000256" key="9">
    <source>
        <dbReference type="ARBA" id="ARBA00022968"/>
    </source>
</evidence>
<comment type="caution">
    <text evidence="18">The sequence shown here is derived from an EMBL/GenBank/DDBJ whole genome shotgun (WGS) entry which is preliminary data.</text>
</comment>
<keyword evidence="10 17" id="KW-1133">Transmembrane helix</keyword>
<feature type="compositionally biased region" description="Basic and acidic residues" evidence="16">
    <location>
        <begin position="12"/>
        <end position="27"/>
    </location>
</feature>
<evidence type="ECO:0000256" key="7">
    <source>
        <dbReference type="ARBA" id="ARBA00022490"/>
    </source>
</evidence>
<protein>
    <recommendedName>
        <fullName evidence="5">Beta-sarcoglycan</fullName>
    </recommendedName>
</protein>
<evidence type="ECO:0000256" key="4">
    <source>
        <dbReference type="ARBA" id="ARBA00007574"/>
    </source>
</evidence>
<dbReference type="PANTHER" id="PTHR21142:SF2">
    <property type="entry name" value="BETA-SARCOGLYCAN"/>
    <property type="match status" value="1"/>
</dbReference>
<evidence type="ECO:0000256" key="12">
    <source>
        <dbReference type="ARBA" id="ARBA00023157"/>
    </source>
</evidence>
<evidence type="ECO:0000256" key="10">
    <source>
        <dbReference type="ARBA" id="ARBA00022989"/>
    </source>
</evidence>
<keyword evidence="13" id="KW-0325">Glycoprotein</keyword>
<keyword evidence="8 17" id="KW-0812">Transmembrane</keyword>
<comment type="similarity">
    <text evidence="4">Belongs to the sarcoglycan beta/delta/gamma/zeta family.</text>
</comment>
<comment type="subunit">
    <text evidence="15">Cross-link to form 2 major subcomplexes: one consisting of SGCB, SGCD and SGCG and the other consisting of SGCB and SGCD. The association between SGCB and SGCG is particularly strong while SGCA is loosely associated with the other sarcoglycans.</text>
</comment>
<feature type="non-terminal residue" evidence="18">
    <location>
        <position position="303"/>
    </location>
</feature>
<organism evidence="18 19">
    <name type="scientific">Pristionchus entomophagus</name>
    <dbReference type="NCBI Taxonomy" id="358040"/>
    <lineage>
        <taxon>Eukaryota</taxon>
        <taxon>Metazoa</taxon>
        <taxon>Ecdysozoa</taxon>
        <taxon>Nematoda</taxon>
        <taxon>Chromadorea</taxon>
        <taxon>Rhabditida</taxon>
        <taxon>Rhabditina</taxon>
        <taxon>Diplogasteromorpha</taxon>
        <taxon>Diplogasteroidea</taxon>
        <taxon>Neodiplogasteridae</taxon>
        <taxon>Pristionchus</taxon>
    </lineage>
</organism>
<dbReference type="Proteomes" id="UP001432027">
    <property type="component" value="Unassembled WGS sequence"/>
</dbReference>
<comment type="function">
    <text evidence="1">Component of the sarcoglycan complex, a subcomplex of the dystrophin-glycoprotein complex which forms a link between the F-actin cytoskeleton and the extracellular matrix.</text>
</comment>
<comment type="subcellular location">
    <subcellularLocation>
        <location evidence="3">Cell membrane</location>
        <location evidence="3">Sarcolemma</location>
        <topology evidence="3">Single-pass type II membrane protein</topology>
    </subcellularLocation>
    <subcellularLocation>
        <location evidence="2">Cytoplasm</location>
        <location evidence="2">Cytoskeleton</location>
    </subcellularLocation>
</comment>
<dbReference type="GO" id="GO:0007517">
    <property type="term" value="P:muscle organ development"/>
    <property type="evidence" value="ECO:0007669"/>
    <property type="project" value="InterPro"/>
</dbReference>
<evidence type="ECO:0000256" key="17">
    <source>
        <dbReference type="SAM" id="Phobius"/>
    </source>
</evidence>
<dbReference type="GO" id="GO:0016012">
    <property type="term" value="C:sarcoglycan complex"/>
    <property type="evidence" value="ECO:0007669"/>
    <property type="project" value="InterPro"/>
</dbReference>